<dbReference type="InterPro" id="IPR000010">
    <property type="entry name" value="Cystatin_dom"/>
</dbReference>
<dbReference type="GeneTree" id="ENSGT00940000154755"/>
<evidence type="ECO:0000313" key="3">
    <source>
        <dbReference type="Proteomes" id="UP000002494"/>
    </source>
</evidence>
<dbReference type="PANTHER" id="PTHR46186">
    <property type="entry name" value="CYSTATIN"/>
    <property type="match status" value="1"/>
</dbReference>
<dbReference type="GO" id="GO:0004869">
    <property type="term" value="F:cysteine-type endopeptidase inhibitor activity"/>
    <property type="evidence" value="ECO:0007669"/>
    <property type="project" value="InterPro"/>
</dbReference>
<evidence type="ECO:0000256" key="1">
    <source>
        <dbReference type="ARBA" id="ARBA00009403"/>
    </source>
</evidence>
<gene>
    <name evidence="2 4" type="primary">Andpro</name>
</gene>
<dbReference type="Proteomes" id="UP000002494">
    <property type="component" value="Chromosome 3"/>
</dbReference>
<dbReference type="InterPro" id="IPR046350">
    <property type="entry name" value="Cystatin_sf"/>
</dbReference>
<name>A0A0G2JSU6_RAT</name>
<dbReference type="CDD" id="cd00042">
    <property type="entry name" value="CY"/>
    <property type="match status" value="1"/>
</dbReference>
<dbReference type="PANTHER" id="PTHR46186:SF4">
    <property type="entry name" value="CYSTATIN 10"/>
    <property type="match status" value="1"/>
</dbReference>
<sequence length="176" mass="21074">MCKTLHGTLLLLAIFVLFLNFSHATAKRTRRGMEIFEKNFIDKNKLKDVYDVFKYLYNTHSADTYLSNIKNESFTMNIWGFGEIEMVKTKCRKIDSDFYKCSFQREFYNLKRTPGETMYYISLPGSVRCRKLLSKLDNCPFEEQTEQLKREICYFVLYPDYIEQNIHAVRFDCYTK</sequence>
<evidence type="ECO:0000313" key="2">
    <source>
        <dbReference type="Ensembl" id="ENSRNOP00000040184.1"/>
    </source>
</evidence>
<dbReference type="Ensembl" id="ENSRNOT00000049635.3">
    <property type="protein sequence ID" value="ENSRNOP00000040184.1"/>
    <property type="gene ID" value="ENSRNOG00000031840.3"/>
</dbReference>
<protein>
    <submittedName>
        <fullName evidence="2">Androgen regulated protein</fullName>
    </submittedName>
</protein>
<dbReference type="AlphaFoldDB" id="A0A0G2JSU6"/>
<comment type="similarity">
    <text evidence="1">Belongs to the cystatin family.</text>
</comment>
<keyword evidence="3" id="KW-1185">Reference proteome</keyword>
<reference evidence="2" key="3">
    <citation type="submission" date="2025-09" db="UniProtKB">
        <authorList>
            <consortium name="Ensembl"/>
        </authorList>
    </citation>
    <scope>IDENTIFICATION</scope>
    <source>
        <strain evidence="2">Brown Norway</strain>
    </source>
</reference>
<dbReference type="OMA" id="YNTHSAD"/>
<organism evidence="2 3">
    <name type="scientific">Rattus norvegicus</name>
    <name type="common">Rat</name>
    <dbReference type="NCBI Taxonomy" id="10116"/>
    <lineage>
        <taxon>Eukaryota</taxon>
        <taxon>Metazoa</taxon>
        <taxon>Chordata</taxon>
        <taxon>Craniata</taxon>
        <taxon>Vertebrata</taxon>
        <taxon>Euteleostomi</taxon>
        <taxon>Mammalia</taxon>
        <taxon>Eutheria</taxon>
        <taxon>Euarchontoglires</taxon>
        <taxon>Glires</taxon>
        <taxon>Rodentia</taxon>
        <taxon>Myomorpha</taxon>
        <taxon>Muroidea</taxon>
        <taxon>Muridae</taxon>
        <taxon>Murinae</taxon>
        <taxon>Rattus</taxon>
    </lineage>
</organism>
<reference evidence="2" key="2">
    <citation type="submission" date="2025-08" db="UniProtKB">
        <authorList>
            <consortium name="Ensembl"/>
        </authorList>
    </citation>
    <scope>IDENTIFICATION</scope>
    <source>
        <strain evidence="2">Brown Norway</strain>
    </source>
</reference>
<proteinExistence type="inferred from homology"/>
<dbReference type="RGD" id="2115">
    <property type="gene designation" value="Andpro"/>
</dbReference>
<evidence type="ECO:0000313" key="4">
    <source>
        <dbReference type="RGD" id="2115"/>
    </source>
</evidence>
<dbReference type="OrthoDB" id="9639758at2759"/>
<reference evidence="2" key="1">
    <citation type="submission" date="2024-01" db="EMBL/GenBank/DDBJ databases">
        <title>GRCr8: a new rat reference genome assembly contstructed from accurate long reads and long range scaffolding.</title>
        <authorList>
            <person name="Doris P.A."/>
            <person name="Kalbfleisch T."/>
            <person name="Li K."/>
            <person name="Howe K."/>
            <person name="Wood J."/>
        </authorList>
    </citation>
    <scope>NUCLEOTIDE SEQUENCE [LARGE SCALE GENOMIC DNA]</scope>
    <source>
        <strain evidence="2">Brown Norway</strain>
    </source>
</reference>
<accession>A0A0G2JSU6</accession>
<dbReference type="SMART" id="SM00043">
    <property type="entry name" value="CY"/>
    <property type="match status" value="1"/>
</dbReference>
<dbReference type="SUPFAM" id="SSF54403">
    <property type="entry name" value="Cystatin/monellin"/>
    <property type="match status" value="1"/>
</dbReference>